<feature type="region of interest" description="Disordered" evidence="1">
    <location>
        <begin position="1"/>
        <end position="35"/>
    </location>
</feature>
<reference evidence="2 3" key="1">
    <citation type="submission" date="2021-01" db="EMBL/GenBank/DDBJ databases">
        <title>Genomic Encyclopedia of Type Strains, Phase IV (KMG-IV): sequencing the most valuable type-strain genomes for metagenomic binning, comparative biology and taxonomic classification.</title>
        <authorList>
            <person name="Goeker M."/>
        </authorList>
    </citation>
    <scope>NUCLEOTIDE SEQUENCE [LARGE SCALE GENOMIC DNA]</scope>
    <source>
        <strain evidence="2 3">DSM 23711</strain>
    </source>
</reference>
<protein>
    <submittedName>
        <fullName evidence="2">Uncharacterized protein</fullName>
    </submittedName>
</protein>
<evidence type="ECO:0000256" key="1">
    <source>
        <dbReference type="SAM" id="MobiDB-lite"/>
    </source>
</evidence>
<organism evidence="2 3">
    <name type="scientific">Aquibacillus albus</name>
    <dbReference type="NCBI Taxonomy" id="1168171"/>
    <lineage>
        <taxon>Bacteria</taxon>
        <taxon>Bacillati</taxon>
        <taxon>Bacillota</taxon>
        <taxon>Bacilli</taxon>
        <taxon>Bacillales</taxon>
        <taxon>Bacillaceae</taxon>
        <taxon>Aquibacillus</taxon>
    </lineage>
</organism>
<proteinExistence type="predicted"/>
<gene>
    <name evidence="2" type="ORF">JOC48_001773</name>
</gene>
<dbReference type="Proteomes" id="UP001296943">
    <property type="component" value="Unassembled WGS sequence"/>
</dbReference>
<accession>A0ABS2MZG8</accession>
<keyword evidence="3" id="KW-1185">Reference proteome</keyword>
<dbReference type="EMBL" id="JAFBDR010000008">
    <property type="protein sequence ID" value="MBM7571277.1"/>
    <property type="molecule type" value="Genomic_DNA"/>
</dbReference>
<evidence type="ECO:0000313" key="2">
    <source>
        <dbReference type="EMBL" id="MBM7571277.1"/>
    </source>
</evidence>
<sequence>MQIVLARSVSTRVNKPSKKEGFGNGTATTTDESNR</sequence>
<evidence type="ECO:0000313" key="3">
    <source>
        <dbReference type="Proteomes" id="UP001296943"/>
    </source>
</evidence>
<comment type="caution">
    <text evidence="2">The sequence shown here is derived from an EMBL/GenBank/DDBJ whole genome shotgun (WGS) entry which is preliminary data.</text>
</comment>
<feature type="compositionally biased region" description="Polar residues" evidence="1">
    <location>
        <begin position="25"/>
        <end position="35"/>
    </location>
</feature>
<name>A0ABS2MZG8_9BACI</name>